<dbReference type="AlphaFoldDB" id="A0AAW6AMR4"/>
<dbReference type="EMBL" id="JAQLEC010000051">
    <property type="protein sequence ID" value="MDB1839788.1"/>
    <property type="molecule type" value="Genomic_DNA"/>
</dbReference>
<comment type="caution">
    <text evidence="1">The sequence shown here is derived from an EMBL/GenBank/DDBJ whole genome shotgun (WGS) entry which is preliminary data.</text>
</comment>
<evidence type="ECO:0000313" key="2">
    <source>
        <dbReference type="Proteomes" id="UP001212741"/>
    </source>
</evidence>
<name>A0AAW6AMR4_9ACTN</name>
<accession>A0AAW6AMR4</accession>
<dbReference type="Proteomes" id="UP001212741">
    <property type="component" value="Unassembled WGS sequence"/>
</dbReference>
<sequence length="173" mass="19532">MKGSAGDTFLKTPFKNWLKAAVPGCLLDWEPVAEEESLDAFKSIEDFEVRKYLRSSDMADSLITGANYISYKLAHKRRQPFPIALLKEALSDFTKAKTIFGLVESDITDNKVDVFVRANSKDGRTVKFDISSSFDMKIRELLNDRGEAVLSDSAFVKRCNDKCEIIEHRLGRA</sequence>
<reference evidence="1" key="1">
    <citation type="submission" date="2023-01" db="EMBL/GenBank/DDBJ databases">
        <title>Human gut microbiome strain richness.</title>
        <authorList>
            <person name="Chen-Liaw A."/>
        </authorList>
    </citation>
    <scope>NUCLEOTIDE SEQUENCE</scope>
    <source>
        <strain evidence="1">D54st1_D6_D54t1_190329</strain>
    </source>
</reference>
<evidence type="ECO:0000313" key="1">
    <source>
        <dbReference type="EMBL" id="MDB1839788.1"/>
    </source>
</evidence>
<protein>
    <submittedName>
        <fullName evidence="1">Uncharacterized protein</fullName>
    </submittedName>
</protein>
<gene>
    <name evidence="1" type="ORF">PMW86_09325</name>
</gene>
<dbReference type="RefSeq" id="WP_195521778.1">
    <property type="nucleotide sequence ID" value="NZ_JADNPG010000039.1"/>
</dbReference>
<proteinExistence type="predicted"/>
<organism evidence="1 2">
    <name type="scientific">Collinsella aerofaciens</name>
    <dbReference type="NCBI Taxonomy" id="74426"/>
    <lineage>
        <taxon>Bacteria</taxon>
        <taxon>Bacillati</taxon>
        <taxon>Actinomycetota</taxon>
        <taxon>Coriobacteriia</taxon>
        <taxon>Coriobacteriales</taxon>
        <taxon>Coriobacteriaceae</taxon>
        <taxon>Collinsella</taxon>
    </lineage>
</organism>